<accession>A0AAD8M324</accession>
<feature type="compositionally biased region" description="Low complexity" evidence="1">
    <location>
        <begin position="54"/>
        <end position="65"/>
    </location>
</feature>
<comment type="caution">
    <text evidence="3">The sequence shown here is derived from an EMBL/GenBank/DDBJ whole genome shotgun (WGS) entry which is preliminary data.</text>
</comment>
<dbReference type="EMBL" id="JAUIZM010000011">
    <property type="protein sequence ID" value="KAK1357543.1"/>
    <property type="molecule type" value="Genomic_DNA"/>
</dbReference>
<dbReference type="InterPro" id="IPR051681">
    <property type="entry name" value="Ser/Thr_Kinases-Pseudokinases"/>
</dbReference>
<dbReference type="AlphaFoldDB" id="A0AAD8M324"/>
<keyword evidence="4" id="KW-1185">Reference proteome</keyword>
<dbReference type="CDD" id="cd13999">
    <property type="entry name" value="STKc_MAP3K-like"/>
    <property type="match status" value="1"/>
</dbReference>
<gene>
    <name evidence="3" type="ORF">POM88_050799</name>
</gene>
<dbReference type="Proteomes" id="UP001237642">
    <property type="component" value="Unassembled WGS sequence"/>
</dbReference>
<reference evidence="3" key="1">
    <citation type="submission" date="2023-02" db="EMBL/GenBank/DDBJ databases">
        <title>Genome of toxic invasive species Heracleum sosnowskyi carries increased number of genes despite the absence of recent whole-genome duplications.</title>
        <authorList>
            <person name="Schelkunov M."/>
            <person name="Shtratnikova V."/>
            <person name="Makarenko M."/>
            <person name="Klepikova A."/>
            <person name="Omelchenko D."/>
            <person name="Novikova G."/>
            <person name="Obukhova E."/>
            <person name="Bogdanov V."/>
            <person name="Penin A."/>
            <person name="Logacheva M."/>
        </authorList>
    </citation>
    <scope>NUCLEOTIDE SEQUENCE</scope>
    <source>
        <strain evidence="3">Hsosn_3</strain>
        <tissue evidence="3">Leaf</tissue>
    </source>
</reference>
<name>A0AAD8M324_9APIA</name>
<dbReference type="GO" id="GO:0004674">
    <property type="term" value="F:protein serine/threonine kinase activity"/>
    <property type="evidence" value="ECO:0007669"/>
    <property type="project" value="TreeGrafter"/>
</dbReference>
<organism evidence="3 4">
    <name type="scientific">Heracleum sosnowskyi</name>
    <dbReference type="NCBI Taxonomy" id="360622"/>
    <lineage>
        <taxon>Eukaryota</taxon>
        <taxon>Viridiplantae</taxon>
        <taxon>Streptophyta</taxon>
        <taxon>Embryophyta</taxon>
        <taxon>Tracheophyta</taxon>
        <taxon>Spermatophyta</taxon>
        <taxon>Magnoliopsida</taxon>
        <taxon>eudicotyledons</taxon>
        <taxon>Gunneridae</taxon>
        <taxon>Pentapetalae</taxon>
        <taxon>asterids</taxon>
        <taxon>campanulids</taxon>
        <taxon>Apiales</taxon>
        <taxon>Apiaceae</taxon>
        <taxon>Apioideae</taxon>
        <taxon>apioid superclade</taxon>
        <taxon>Tordylieae</taxon>
        <taxon>Tordyliinae</taxon>
        <taxon>Heracleum</taxon>
    </lineage>
</organism>
<feature type="region of interest" description="Disordered" evidence="1">
    <location>
        <begin position="54"/>
        <end position="73"/>
    </location>
</feature>
<protein>
    <submittedName>
        <fullName evidence="3">Serine/threonine-protein kinase STY13-like</fullName>
    </submittedName>
</protein>
<keyword evidence="3" id="KW-0808">Transferase</keyword>
<dbReference type="PANTHER" id="PTHR44329">
    <property type="entry name" value="SERINE/THREONINE-PROTEIN KINASE TNNI3K-RELATED"/>
    <property type="match status" value="1"/>
</dbReference>
<dbReference type="InterPro" id="IPR001245">
    <property type="entry name" value="Ser-Thr/Tyr_kinase_cat_dom"/>
</dbReference>
<dbReference type="PRINTS" id="PR00109">
    <property type="entry name" value="TYRKINASE"/>
</dbReference>
<dbReference type="InterPro" id="IPR000719">
    <property type="entry name" value="Prot_kinase_dom"/>
</dbReference>
<dbReference type="PROSITE" id="PS50011">
    <property type="entry name" value="PROTEIN_KINASE_DOM"/>
    <property type="match status" value="1"/>
</dbReference>
<dbReference type="SMART" id="SM00220">
    <property type="entry name" value="S_TKc"/>
    <property type="match status" value="1"/>
</dbReference>
<dbReference type="Pfam" id="PF07714">
    <property type="entry name" value="PK_Tyr_Ser-Thr"/>
    <property type="match status" value="1"/>
</dbReference>
<reference evidence="3" key="2">
    <citation type="submission" date="2023-05" db="EMBL/GenBank/DDBJ databases">
        <authorList>
            <person name="Schelkunov M.I."/>
        </authorList>
    </citation>
    <scope>NUCLEOTIDE SEQUENCE</scope>
    <source>
        <strain evidence="3">Hsosn_3</strain>
        <tissue evidence="3">Leaf</tissue>
    </source>
</reference>
<dbReference type="GO" id="GO:0005524">
    <property type="term" value="F:ATP binding"/>
    <property type="evidence" value="ECO:0007669"/>
    <property type="project" value="InterPro"/>
</dbReference>
<keyword evidence="3" id="KW-0418">Kinase</keyword>
<dbReference type="PROSITE" id="PS00108">
    <property type="entry name" value="PROTEIN_KINASE_ST"/>
    <property type="match status" value="1"/>
</dbReference>
<dbReference type="InterPro" id="IPR008271">
    <property type="entry name" value="Ser/Thr_kinase_AS"/>
</dbReference>
<dbReference type="Gene3D" id="1.10.510.10">
    <property type="entry name" value="Transferase(Phosphotransferase) domain 1"/>
    <property type="match status" value="1"/>
</dbReference>
<dbReference type="SUPFAM" id="SSF56112">
    <property type="entry name" value="Protein kinase-like (PK-like)"/>
    <property type="match status" value="1"/>
</dbReference>
<evidence type="ECO:0000313" key="3">
    <source>
        <dbReference type="EMBL" id="KAK1357543.1"/>
    </source>
</evidence>
<feature type="domain" description="Protein kinase" evidence="2">
    <location>
        <begin position="198"/>
        <end position="459"/>
    </location>
</feature>
<evidence type="ECO:0000313" key="4">
    <source>
        <dbReference type="Proteomes" id="UP001237642"/>
    </source>
</evidence>
<evidence type="ECO:0000256" key="1">
    <source>
        <dbReference type="SAM" id="MobiDB-lite"/>
    </source>
</evidence>
<evidence type="ECO:0000259" key="2">
    <source>
        <dbReference type="PROSITE" id="PS50011"/>
    </source>
</evidence>
<dbReference type="InterPro" id="IPR011009">
    <property type="entry name" value="Kinase-like_dom_sf"/>
</dbReference>
<sequence>MNIYVLQFNGCTSQEEDKHIPYSGKTLAQTKKEQCWRYDPTIKYEAIRRFSDTSSTHWSDSTNSKSDTEAMAEEATRIEKDKIPAGTTVEQLFCNDLVKSPSTDSQSMAEDLYKSSLTNLQSESTVQDLSFLASFQDFYLPFSLSFISLPVFSTNTPHSIMENPLGPSGDLYWLVKSRYQMDSGIKIDKKLRIDFKHLKFEARICESVHSVVYKGMYKAKPVAIKIILPEFSPALNSTWQERFEREVALHSRSTHENIVKFIGAALEPAVMIITEFMRGGTLQKYLTDMHPNCLDLELSVHYALGISRAMTYLHAKGIIHRDLKPNNMLLSEDKNMVKITDFGLAREEIIGDMSTEAGTYRWMAPEMFDVVGERNKKRYDHKVDVYSFSLVLWELLTNTTPFKGRSCITAAYAALTQNMRPSTENIPDEIVPLLVSCWAEDPADRPEFVEIKYFLENFIHYLCTPDTSPPRMIKIGHANEPSAVGECQFTSHVMQNPKGVSTKPRSVVGRFIRCFGSCP</sequence>
<dbReference type="PANTHER" id="PTHR44329:SF84">
    <property type="entry name" value="PROTEIN KINASE LIKE PROTEIN"/>
    <property type="match status" value="1"/>
</dbReference>
<proteinExistence type="predicted"/>